<dbReference type="EMBL" id="BAABBW010000007">
    <property type="protein sequence ID" value="GAA4181632.1"/>
    <property type="molecule type" value="Genomic_DNA"/>
</dbReference>
<evidence type="ECO:0000313" key="8">
    <source>
        <dbReference type="Proteomes" id="UP001501079"/>
    </source>
</evidence>
<dbReference type="PIRSF" id="PIRSF000337">
    <property type="entry name" value="NTA_MOA"/>
    <property type="match status" value="1"/>
</dbReference>
<dbReference type="Proteomes" id="UP001501079">
    <property type="component" value="Unassembled WGS sequence"/>
</dbReference>
<keyword evidence="4 7" id="KW-0503">Monooxygenase</keyword>
<dbReference type="Pfam" id="PF00296">
    <property type="entry name" value="Bac_luciferase"/>
    <property type="match status" value="1"/>
</dbReference>
<keyword evidence="3" id="KW-0560">Oxidoreductase</keyword>
<gene>
    <name evidence="7" type="ORF">GCM10022287_37180</name>
</gene>
<dbReference type="InterPro" id="IPR036661">
    <property type="entry name" value="Luciferase-like_sf"/>
</dbReference>
<comment type="similarity">
    <text evidence="5">Belongs to the NtaA/SnaA/DszA monooxygenase family.</text>
</comment>
<dbReference type="PANTHER" id="PTHR30011">
    <property type="entry name" value="ALKANESULFONATE MONOOXYGENASE-RELATED"/>
    <property type="match status" value="1"/>
</dbReference>
<evidence type="ECO:0000256" key="4">
    <source>
        <dbReference type="ARBA" id="ARBA00023033"/>
    </source>
</evidence>
<evidence type="ECO:0000259" key="6">
    <source>
        <dbReference type="Pfam" id="PF00296"/>
    </source>
</evidence>
<keyword evidence="1" id="KW-0285">Flavoprotein</keyword>
<evidence type="ECO:0000256" key="5">
    <source>
        <dbReference type="ARBA" id="ARBA00033748"/>
    </source>
</evidence>
<dbReference type="NCBIfam" id="TIGR03860">
    <property type="entry name" value="FMN_nitrolo"/>
    <property type="match status" value="1"/>
</dbReference>
<organism evidence="7 8">
    <name type="scientific">Gryllotalpicola koreensis</name>
    <dbReference type="NCBI Taxonomy" id="993086"/>
    <lineage>
        <taxon>Bacteria</taxon>
        <taxon>Bacillati</taxon>
        <taxon>Actinomycetota</taxon>
        <taxon>Actinomycetes</taxon>
        <taxon>Micrococcales</taxon>
        <taxon>Microbacteriaceae</taxon>
        <taxon>Gryllotalpicola</taxon>
    </lineage>
</organism>
<keyword evidence="2" id="KW-0288">FMN</keyword>
<accession>A0ABP8ACT8</accession>
<dbReference type="InterPro" id="IPR051260">
    <property type="entry name" value="Diverse_substr_monoxygenases"/>
</dbReference>
<evidence type="ECO:0000313" key="7">
    <source>
        <dbReference type="EMBL" id="GAA4181632.1"/>
    </source>
</evidence>
<proteinExistence type="inferred from homology"/>
<dbReference type="InterPro" id="IPR011251">
    <property type="entry name" value="Luciferase-like_dom"/>
</dbReference>
<evidence type="ECO:0000256" key="3">
    <source>
        <dbReference type="ARBA" id="ARBA00023002"/>
    </source>
</evidence>
<dbReference type="CDD" id="cd01095">
    <property type="entry name" value="Nitrilotriacetate_monoxgenase"/>
    <property type="match status" value="1"/>
</dbReference>
<evidence type="ECO:0000256" key="1">
    <source>
        <dbReference type="ARBA" id="ARBA00022630"/>
    </source>
</evidence>
<dbReference type="RefSeq" id="WP_344757287.1">
    <property type="nucleotide sequence ID" value="NZ_BAABBW010000007.1"/>
</dbReference>
<dbReference type="InterPro" id="IPR016215">
    <property type="entry name" value="NTA_MOA"/>
</dbReference>
<feature type="domain" description="Luciferase-like" evidence="6">
    <location>
        <begin position="34"/>
        <end position="399"/>
    </location>
</feature>
<name>A0ABP8ACT8_9MICO</name>
<dbReference type="GO" id="GO:0004497">
    <property type="term" value="F:monooxygenase activity"/>
    <property type="evidence" value="ECO:0007669"/>
    <property type="project" value="UniProtKB-KW"/>
</dbReference>
<sequence>MSATNPTTGKPIKQVHLAAHFPGVNNTTVWSDPASGSQIDFDSFEHFAKTAERGRFDYLFLAEGLRLREHRGHIHDLDVVGRPNTLAILAAVAAITEHIGLVGTLSSTFNEPYELARQLQTLDVLSGGRAGWNVVTTSDAFTGANFRRGGFLDYADRYLRSSEFIATARELWDSWADGAVVADKAAGRFLADDALGLVDHHGPQFDVTGYGTLPHSPQGHPVIVQAGDSSDGRDFAARDAEVIFSRHSEFEDGQAFYADVKARVEANGRDRDDLKILPAVTFVLGDTAEEAEERSRFIQHQQVSPQTAIAFLEQVWGRDLTAYDPEGPLPDVEPDLSGASVTRGRVRHDRDVAATARQWRELAEAENLSIRELVIRVSGRHSFVGTPQHVAEEINRYVQGDASDGFVVVGHLSPTGLDEFADRVIPELQERGVFRTEYPEGATLRELLGVKPPVAQAADLVTSSS</sequence>
<keyword evidence="8" id="KW-1185">Reference proteome</keyword>
<dbReference type="Gene3D" id="3.20.20.30">
    <property type="entry name" value="Luciferase-like domain"/>
    <property type="match status" value="1"/>
</dbReference>
<dbReference type="PANTHER" id="PTHR30011:SF16">
    <property type="entry name" value="C2H2 FINGER DOMAIN TRANSCRIPTION FACTOR (EUROFUNG)-RELATED"/>
    <property type="match status" value="1"/>
</dbReference>
<dbReference type="SUPFAM" id="SSF51679">
    <property type="entry name" value="Bacterial luciferase-like"/>
    <property type="match status" value="1"/>
</dbReference>
<reference evidence="8" key="1">
    <citation type="journal article" date="2019" name="Int. J. Syst. Evol. Microbiol.">
        <title>The Global Catalogue of Microorganisms (GCM) 10K type strain sequencing project: providing services to taxonomists for standard genome sequencing and annotation.</title>
        <authorList>
            <consortium name="The Broad Institute Genomics Platform"/>
            <consortium name="The Broad Institute Genome Sequencing Center for Infectious Disease"/>
            <person name="Wu L."/>
            <person name="Ma J."/>
        </authorList>
    </citation>
    <scope>NUCLEOTIDE SEQUENCE [LARGE SCALE GENOMIC DNA]</scope>
    <source>
        <strain evidence="8">JCM 17591</strain>
    </source>
</reference>
<evidence type="ECO:0000256" key="2">
    <source>
        <dbReference type="ARBA" id="ARBA00022643"/>
    </source>
</evidence>
<comment type="caution">
    <text evidence="7">The sequence shown here is derived from an EMBL/GenBank/DDBJ whole genome shotgun (WGS) entry which is preliminary data.</text>
</comment>
<protein>
    <submittedName>
        <fullName evidence="7">NtaA/DmoA family FMN-dependent monooxygenase</fullName>
    </submittedName>
</protein>